<gene>
    <name evidence="2" type="ORF">PAXRUDRAFT_159379</name>
</gene>
<reference evidence="3" key="2">
    <citation type="submission" date="2015-01" db="EMBL/GenBank/DDBJ databases">
        <title>Evolutionary Origins and Diversification of the Mycorrhizal Mutualists.</title>
        <authorList>
            <consortium name="DOE Joint Genome Institute"/>
            <consortium name="Mycorrhizal Genomics Consortium"/>
            <person name="Kohler A."/>
            <person name="Kuo A."/>
            <person name="Nagy L.G."/>
            <person name="Floudas D."/>
            <person name="Copeland A."/>
            <person name="Barry K.W."/>
            <person name="Cichocki N."/>
            <person name="Veneault-Fourrey C."/>
            <person name="LaButti K."/>
            <person name="Lindquist E.A."/>
            <person name="Lipzen A."/>
            <person name="Lundell T."/>
            <person name="Morin E."/>
            <person name="Murat C."/>
            <person name="Riley R."/>
            <person name="Ohm R."/>
            <person name="Sun H."/>
            <person name="Tunlid A."/>
            <person name="Henrissat B."/>
            <person name="Grigoriev I.V."/>
            <person name="Hibbett D.S."/>
            <person name="Martin F."/>
        </authorList>
    </citation>
    <scope>NUCLEOTIDE SEQUENCE [LARGE SCALE GENOMIC DNA]</scope>
    <source>
        <strain evidence="3">Ve08.2h10</strain>
    </source>
</reference>
<reference evidence="2 3" key="1">
    <citation type="submission" date="2014-04" db="EMBL/GenBank/DDBJ databases">
        <authorList>
            <consortium name="DOE Joint Genome Institute"/>
            <person name="Kuo A."/>
            <person name="Kohler A."/>
            <person name="Jargeat P."/>
            <person name="Nagy L.G."/>
            <person name="Floudas D."/>
            <person name="Copeland A."/>
            <person name="Barry K.W."/>
            <person name="Cichocki N."/>
            <person name="Veneault-Fourrey C."/>
            <person name="LaButti K."/>
            <person name="Lindquist E.A."/>
            <person name="Lipzen A."/>
            <person name="Lundell T."/>
            <person name="Morin E."/>
            <person name="Murat C."/>
            <person name="Sun H."/>
            <person name="Tunlid A."/>
            <person name="Henrissat B."/>
            <person name="Grigoriev I.V."/>
            <person name="Hibbett D.S."/>
            <person name="Martin F."/>
            <person name="Nordberg H.P."/>
            <person name="Cantor M.N."/>
            <person name="Hua S.X."/>
        </authorList>
    </citation>
    <scope>NUCLEOTIDE SEQUENCE [LARGE SCALE GENOMIC DNA]</scope>
    <source>
        <strain evidence="2 3">Ve08.2h10</strain>
    </source>
</reference>
<dbReference type="InParanoid" id="A0A0D0CBE4"/>
<name>A0A0D0CBE4_9AGAM</name>
<protein>
    <recommendedName>
        <fullName evidence="4">Secreted protein</fullName>
    </recommendedName>
</protein>
<evidence type="ECO:0000313" key="3">
    <source>
        <dbReference type="Proteomes" id="UP000054538"/>
    </source>
</evidence>
<organism evidence="2 3">
    <name type="scientific">Paxillus rubicundulus Ve08.2h10</name>
    <dbReference type="NCBI Taxonomy" id="930991"/>
    <lineage>
        <taxon>Eukaryota</taxon>
        <taxon>Fungi</taxon>
        <taxon>Dikarya</taxon>
        <taxon>Basidiomycota</taxon>
        <taxon>Agaricomycotina</taxon>
        <taxon>Agaricomycetes</taxon>
        <taxon>Agaricomycetidae</taxon>
        <taxon>Boletales</taxon>
        <taxon>Paxilineae</taxon>
        <taxon>Paxillaceae</taxon>
        <taxon>Paxillus</taxon>
    </lineage>
</organism>
<accession>A0A0D0CBE4</accession>
<evidence type="ECO:0000313" key="2">
    <source>
        <dbReference type="EMBL" id="KIK80162.1"/>
    </source>
</evidence>
<dbReference type="AlphaFoldDB" id="A0A0D0CBE4"/>
<keyword evidence="1" id="KW-0732">Signal</keyword>
<keyword evidence="3" id="KW-1185">Reference proteome</keyword>
<dbReference type="Proteomes" id="UP000054538">
    <property type="component" value="Unassembled WGS sequence"/>
</dbReference>
<evidence type="ECO:0008006" key="4">
    <source>
        <dbReference type="Google" id="ProtNLM"/>
    </source>
</evidence>
<proteinExistence type="predicted"/>
<sequence length="122" mass="13406">MKSFLTLFAAIISLGAYTLVGVHAGCAVCPTPSHEAGFKFRDQCITDGITTQCSRYQNNGPNGSFLYCYYNVRTRSYSAFQFDLTIEFSFLKPHGSRDIKGSDARCPESVQMGKSCSKCSLS</sequence>
<dbReference type="EMBL" id="KN826084">
    <property type="protein sequence ID" value="KIK80162.1"/>
    <property type="molecule type" value="Genomic_DNA"/>
</dbReference>
<feature type="chain" id="PRO_5002220169" description="Secreted protein" evidence="1">
    <location>
        <begin position="25"/>
        <end position="122"/>
    </location>
</feature>
<dbReference type="OrthoDB" id="2703761at2759"/>
<evidence type="ECO:0000256" key="1">
    <source>
        <dbReference type="SAM" id="SignalP"/>
    </source>
</evidence>
<feature type="signal peptide" evidence="1">
    <location>
        <begin position="1"/>
        <end position="24"/>
    </location>
</feature>
<dbReference type="HOGENOM" id="CLU_150821_0_0_1"/>